<evidence type="ECO:0000259" key="2">
    <source>
        <dbReference type="PROSITE" id="PS50011"/>
    </source>
</evidence>
<organism evidence="3 4">
    <name type="scientific">Albugo candida</name>
    <dbReference type="NCBI Taxonomy" id="65357"/>
    <lineage>
        <taxon>Eukaryota</taxon>
        <taxon>Sar</taxon>
        <taxon>Stramenopiles</taxon>
        <taxon>Oomycota</taxon>
        <taxon>Peronosporomycetes</taxon>
        <taxon>Albuginales</taxon>
        <taxon>Albuginaceae</taxon>
        <taxon>Albugo</taxon>
    </lineage>
</organism>
<dbReference type="OrthoDB" id="10261027at2759"/>
<keyword evidence="1" id="KW-1133">Transmembrane helix</keyword>
<dbReference type="GO" id="GO:0005524">
    <property type="term" value="F:ATP binding"/>
    <property type="evidence" value="ECO:0007669"/>
    <property type="project" value="InterPro"/>
</dbReference>
<dbReference type="InterPro" id="IPR001245">
    <property type="entry name" value="Ser-Thr/Tyr_kinase_cat_dom"/>
</dbReference>
<dbReference type="PANTHER" id="PTHR44329:SF289">
    <property type="entry name" value="SERINE_THREONINE-PROTEIN KINASE VIK"/>
    <property type="match status" value="1"/>
</dbReference>
<dbReference type="PROSITE" id="PS50011">
    <property type="entry name" value="PROTEIN_KINASE_DOM"/>
    <property type="match status" value="1"/>
</dbReference>
<dbReference type="InterPro" id="IPR000719">
    <property type="entry name" value="Prot_kinase_dom"/>
</dbReference>
<dbReference type="Proteomes" id="UP000053237">
    <property type="component" value="Unassembled WGS sequence"/>
</dbReference>
<proteinExistence type="predicted"/>
<dbReference type="EMBL" id="CAIX01000241">
    <property type="protein sequence ID" value="CCI48658.1"/>
    <property type="molecule type" value="Genomic_DNA"/>
</dbReference>
<dbReference type="InParanoid" id="A0A024GQL9"/>
<gene>
    <name evidence="3" type="ORF">BN9_098460</name>
</gene>
<feature type="domain" description="Protein kinase" evidence="2">
    <location>
        <begin position="215"/>
        <end position="520"/>
    </location>
</feature>
<dbReference type="InterPro" id="IPR051681">
    <property type="entry name" value="Ser/Thr_Kinases-Pseudokinases"/>
</dbReference>
<dbReference type="Gene3D" id="1.10.510.10">
    <property type="entry name" value="Transferase(Phosphotransferase) domain 1"/>
    <property type="match status" value="1"/>
</dbReference>
<sequence>MYLGYDAFTLPLNFLFTRTRVELYNAGRNFLLCLTPVFLCQRDVDHVAITRAVLLSLVLSVYDVPIVWIVCTFWPHNHVVAHWIPFCTRLLVTLFYVGLIVAPPNRASKETLCHYACQALLAYSLLAAYTQLIADGHLTAGHIILFLHVFCEALLPIFIWRLFKADTEHWRAVGHRCLILQHQSRMNTNNKRRSTSEMHLTMELCPEQIIDFSHIIRQEKLFDESMGTMYNGILYGSTSVQIKAFRPIDFKDETISYFSHEAAIFAGLRHPNVAKFYGLSVCPPYIYFIMERHQCSLHQMIMSETKIKEADSKRQRLLLNLCYMIDAARCIAFLHSFSPPFVNCELNPSKFFVSMDNRIILADLGISRTLNQDHVGISSHDQNISERAFAFLKALFLSESNYSDHLFSKLIQNQDEPSPTDLFIEYIAPEILAAKSWANNSPREADIFSLGMIMWAISHPSVHALISDSMPHLQQVAKGHRAEISPTVPPRLKQLIQKCWDTNAAQRPNAGQVVRELESIQKNILSPVAMGLMDSMMLPQCENKENTSNEENTAGKRIINRHNAKNGHRSGKESGLAASGLIKKMMQLDFVNSTEEAIRLGNAFMMCGFLHHRHHMLSFEYSMEPFHFDRENLQEFYRIWCTGRELDTNRSIKDSPNRSEVSCGKARTTKDIPKHENYGIQYIEFCKCRELSIYGAEILTEISEQLKSPCIDIACEDAGLRGAGSVQSNELEVPVLHEIYTSTQTPTERASWGRNRLKLCPSDADLTTTPSIEDFHGNCATHRHQCR</sequence>
<dbReference type="InterPro" id="IPR011009">
    <property type="entry name" value="Kinase-like_dom_sf"/>
</dbReference>
<feature type="transmembrane region" description="Helical" evidence="1">
    <location>
        <begin position="140"/>
        <end position="163"/>
    </location>
</feature>
<accession>A0A024GQL9</accession>
<evidence type="ECO:0000256" key="1">
    <source>
        <dbReference type="SAM" id="Phobius"/>
    </source>
</evidence>
<name>A0A024GQL9_9STRA</name>
<feature type="transmembrane region" description="Helical" evidence="1">
    <location>
        <begin position="52"/>
        <end position="75"/>
    </location>
</feature>
<feature type="transmembrane region" description="Helical" evidence="1">
    <location>
        <begin position="81"/>
        <end position="101"/>
    </location>
</feature>
<keyword evidence="1" id="KW-0812">Transmembrane</keyword>
<dbReference type="Gene3D" id="3.30.200.20">
    <property type="entry name" value="Phosphorylase Kinase, domain 1"/>
    <property type="match status" value="1"/>
</dbReference>
<evidence type="ECO:0000313" key="4">
    <source>
        <dbReference type="Proteomes" id="UP000053237"/>
    </source>
</evidence>
<dbReference type="AlphaFoldDB" id="A0A024GQL9"/>
<evidence type="ECO:0000313" key="3">
    <source>
        <dbReference type="EMBL" id="CCI48658.1"/>
    </source>
</evidence>
<keyword evidence="1" id="KW-0472">Membrane</keyword>
<dbReference type="GO" id="GO:0004674">
    <property type="term" value="F:protein serine/threonine kinase activity"/>
    <property type="evidence" value="ECO:0007669"/>
    <property type="project" value="TreeGrafter"/>
</dbReference>
<dbReference type="PANTHER" id="PTHR44329">
    <property type="entry name" value="SERINE/THREONINE-PROTEIN KINASE TNNI3K-RELATED"/>
    <property type="match status" value="1"/>
</dbReference>
<dbReference type="SUPFAM" id="SSF56112">
    <property type="entry name" value="Protein kinase-like (PK-like)"/>
    <property type="match status" value="1"/>
</dbReference>
<dbReference type="Pfam" id="PF07714">
    <property type="entry name" value="PK_Tyr_Ser-Thr"/>
    <property type="match status" value="2"/>
</dbReference>
<protein>
    <recommendedName>
        <fullName evidence="2">Protein kinase domain-containing protein</fullName>
    </recommendedName>
</protein>
<reference evidence="3 4" key="1">
    <citation type="submission" date="2012-05" db="EMBL/GenBank/DDBJ databases">
        <title>Recombination and specialization in a pathogen metapopulation.</title>
        <authorList>
            <person name="Gardiner A."/>
            <person name="Kemen E."/>
            <person name="Schultz-Larsen T."/>
            <person name="MacLean D."/>
            <person name="Van Oosterhout C."/>
            <person name="Jones J.D.G."/>
        </authorList>
    </citation>
    <scope>NUCLEOTIDE SEQUENCE [LARGE SCALE GENOMIC DNA]</scope>
    <source>
        <strain evidence="3 4">Ac Nc2</strain>
    </source>
</reference>
<dbReference type="STRING" id="65357.A0A024GQL9"/>
<comment type="caution">
    <text evidence="3">The sequence shown here is derived from an EMBL/GenBank/DDBJ whole genome shotgun (WGS) entry which is preliminary data.</text>
</comment>
<keyword evidence="4" id="KW-1185">Reference proteome</keyword>